<feature type="region of interest" description="Disordered" evidence="7">
    <location>
        <begin position="40"/>
        <end position="68"/>
    </location>
</feature>
<dbReference type="PANTHER" id="PTHR23183:SF0">
    <property type="entry name" value="NUCLEOLAR PROTEIN 14"/>
    <property type="match status" value="1"/>
</dbReference>
<evidence type="ECO:0000313" key="9">
    <source>
        <dbReference type="Proteomes" id="UP000053825"/>
    </source>
</evidence>
<dbReference type="GO" id="GO:0030692">
    <property type="term" value="C:Noc4p-Nop14p complex"/>
    <property type="evidence" value="ECO:0007669"/>
    <property type="project" value="TreeGrafter"/>
</dbReference>
<comment type="similarity">
    <text evidence="2">Belongs to the NOP14 family.</text>
</comment>
<dbReference type="AlphaFoldDB" id="A0A0L7R2H7"/>
<evidence type="ECO:0000256" key="3">
    <source>
        <dbReference type="ARBA" id="ARBA00022517"/>
    </source>
</evidence>
<proteinExistence type="inferred from homology"/>
<dbReference type="STRING" id="597456.A0A0L7R2H7"/>
<keyword evidence="4" id="KW-0698">rRNA processing</keyword>
<comment type="subcellular location">
    <subcellularLocation>
        <location evidence="1">Nucleus</location>
        <location evidence="1">Nucleolus</location>
    </subcellularLocation>
</comment>
<evidence type="ECO:0000256" key="5">
    <source>
        <dbReference type="ARBA" id="ARBA00023242"/>
    </source>
</evidence>
<evidence type="ECO:0000313" key="8">
    <source>
        <dbReference type="EMBL" id="KOC65082.1"/>
    </source>
</evidence>
<comment type="function">
    <text evidence="6">Involved in nucleolar processing of pre-18S ribosomal RNA. Has a role in the nuclear export of 40S pre-ribosomal subunit to the cytoplasm.</text>
</comment>
<reference evidence="8 9" key="1">
    <citation type="submission" date="2015-07" db="EMBL/GenBank/DDBJ databases">
        <title>The genome of Habropoda laboriosa.</title>
        <authorList>
            <person name="Pan H."/>
            <person name="Kapheim K."/>
        </authorList>
    </citation>
    <scope>NUCLEOTIDE SEQUENCE [LARGE SCALE GENOMIC DNA]</scope>
    <source>
        <strain evidence="8">0110345459</strain>
    </source>
</reference>
<protein>
    <submittedName>
        <fullName evidence="8">Nucleolar protein 14 like protein</fullName>
    </submittedName>
</protein>
<dbReference type="OrthoDB" id="441771at2759"/>
<dbReference type="PANTHER" id="PTHR23183">
    <property type="entry name" value="NOP14"/>
    <property type="match status" value="1"/>
</dbReference>
<dbReference type="Pfam" id="PF04147">
    <property type="entry name" value="Nop14"/>
    <property type="match status" value="1"/>
</dbReference>
<dbReference type="Proteomes" id="UP000053825">
    <property type="component" value="Unassembled WGS sequence"/>
</dbReference>
<keyword evidence="5" id="KW-0539">Nucleus</keyword>
<evidence type="ECO:0000256" key="2">
    <source>
        <dbReference type="ARBA" id="ARBA00007466"/>
    </source>
</evidence>
<evidence type="ECO:0000256" key="6">
    <source>
        <dbReference type="ARBA" id="ARBA00024695"/>
    </source>
</evidence>
<dbReference type="InterPro" id="IPR007276">
    <property type="entry name" value="Nop14"/>
</dbReference>
<evidence type="ECO:0000256" key="7">
    <source>
        <dbReference type="SAM" id="MobiDB-lite"/>
    </source>
</evidence>
<feature type="compositionally biased region" description="Acidic residues" evidence="7">
    <location>
        <begin position="274"/>
        <end position="299"/>
    </location>
</feature>
<feature type="compositionally biased region" description="Basic and acidic residues" evidence="7">
    <location>
        <begin position="235"/>
        <end position="252"/>
    </location>
</feature>
<evidence type="ECO:0000256" key="1">
    <source>
        <dbReference type="ARBA" id="ARBA00004604"/>
    </source>
</evidence>
<feature type="compositionally biased region" description="Basic and acidic residues" evidence="7">
    <location>
        <begin position="315"/>
        <end position="334"/>
    </location>
</feature>
<dbReference type="GO" id="GO:0032040">
    <property type="term" value="C:small-subunit processome"/>
    <property type="evidence" value="ECO:0007669"/>
    <property type="project" value="InterPro"/>
</dbReference>
<keyword evidence="9" id="KW-1185">Reference proteome</keyword>
<keyword evidence="3" id="KW-0690">Ribosome biogenesis</keyword>
<feature type="region of interest" description="Disordered" evidence="7">
    <location>
        <begin position="217"/>
        <end position="347"/>
    </location>
</feature>
<evidence type="ECO:0000256" key="4">
    <source>
        <dbReference type="ARBA" id="ARBA00022552"/>
    </source>
</evidence>
<name>A0A0L7R2H7_9HYME</name>
<sequence length="735" mass="85206">MSQEDKAIARFAAEHMKAHKKKNIYSLNDEEVLTHRGQTLEEIEKFDDPKSDDEISDDENRSGKLDNKFVGEAHFGGGILSKPESTKSRKDIIDELIAESKKRKAEKQKIREETLDLTEKLDSEWKDLLPIISAANKSTEETIEKTKADDFDIALRELKFEAKGMPTDKLKSEEEIIKEEKERLEALEADRLIRMKGLVNNSSNEIRHKSADDLDDGFALEAVHDEPLVDEENLDKDTQKDSSDEDDKTANDHEDEQSNSVKMNGTVKKKGETENAESEIDENFNEGDSDPEDSTDDDLSDLKESESSSEDENELDKKNNKVVSKEKSSIKPETDADVSQLSDKSRKQEIRDDLLKRKDIMEKAREELPYTFNIPESFEELQELLHNHNADYQSIIIDRIIKCNHWSLNNANKEKLSNLFLLLLQHINDLIFFKLVSLIYPTSDFRHPITTPCLIFMSQILLRSRVKNKIDISKGLFICTLVLEYTAISKRFAPSVINFLRGVIYISTPKHLIQGMKMIPPFKTIGELSNLLVLDDDQTHLDINPSSTLMKANDLVDESLDDEFRITALLTTVNLLREFKNHFEELEAVYSIFEPIIKLLKPNIFDKYPKNVKKHIKQLQKDLKELKNKKLEYIVFQKKKPKALRLYEPRIEVVYDGKRHKPMSKEKAEKEKLLHKYKKEMKGAIREIRRDRAFLAKVQIKQQLKSDEERKRKVKEIFGDAAMQQSELKKFKRKK</sequence>
<organism evidence="8 9">
    <name type="scientific">Habropoda laboriosa</name>
    <dbReference type="NCBI Taxonomy" id="597456"/>
    <lineage>
        <taxon>Eukaryota</taxon>
        <taxon>Metazoa</taxon>
        <taxon>Ecdysozoa</taxon>
        <taxon>Arthropoda</taxon>
        <taxon>Hexapoda</taxon>
        <taxon>Insecta</taxon>
        <taxon>Pterygota</taxon>
        <taxon>Neoptera</taxon>
        <taxon>Endopterygota</taxon>
        <taxon>Hymenoptera</taxon>
        <taxon>Apocrita</taxon>
        <taxon>Aculeata</taxon>
        <taxon>Apoidea</taxon>
        <taxon>Anthophila</taxon>
        <taxon>Apidae</taxon>
        <taxon>Habropoda</taxon>
    </lineage>
</organism>
<dbReference type="GO" id="GO:0030490">
    <property type="term" value="P:maturation of SSU-rRNA"/>
    <property type="evidence" value="ECO:0007669"/>
    <property type="project" value="TreeGrafter"/>
</dbReference>
<dbReference type="EMBL" id="KQ414666">
    <property type="protein sequence ID" value="KOC65082.1"/>
    <property type="molecule type" value="Genomic_DNA"/>
</dbReference>
<accession>A0A0L7R2H7</accession>
<gene>
    <name evidence="8" type="ORF">WH47_04672</name>
</gene>